<feature type="transmembrane region" description="Helical" evidence="3">
    <location>
        <begin position="90"/>
        <end position="111"/>
    </location>
</feature>
<organism evidence="4 5">
    <name type="scientific">Erinaceus europaeus</name>
    <name type="common">Western European hedgehog</name>
    <dbReference type="NCBI Taxonomy" id="9365"/>
    <lineage>
        <taxon>Eukaryota</taxon>
        <taxon>Metazoa</taxon>
        <taxon>Chordata</taxon>
        <taxon>Craniata</taxon>
        <taxon>Vertebrata</taxon>
        <taxon>Euteleostomi</taxon>
        <taxon>Mammalia</taxon>
        <taxon>Eutheria</taxon>
        <taxon>Laurasiatheria</taxon>
        <taxon>Eulipotyphla</taxon>
        <taxon>Erinaceidae</taxon>
        <taxon>Erinaceinae</taxon>
        <taxon>Erinaceus</taxon>
    </lineage>
</organism>
<evidence type="ECO:0000256" key="3">
    <source>
        <dbReference type="SAM" id="Phobius"/>
    </source>
</evidence>
<evidence type="ECO:0000313" key="4">
    <source>
        <dbReference type="Proteomes" id="UP001652624"/>
    </source>
</evidence>
<dbReference type="RefSeq" id="XP_060039385.1">
    <property type="nucleotide sequence ID" value="XM_060183402.1"/>
</dbReference>
<dbReference type="InterPro" id="IPR055331">
    <property type="entry name" value="FMR1-like"/>
</dbReference>
<dbReference type="Proteomes" id="UP001652624">
    <property type="component" value="Chromosome X"/>
</dbReference>
<reference evidence="5" key="1">
    <citation type="submission" date="2025-08" db="UniProtKB">
        <authorList>
            <consortium name="RefSeq"/>
        </authorList>
    </citation>
    <scope>IDENTIFICATION</scope>
</reference>
<proteinExistence type="predicted"/>
<gene>
    <name evidence="5" type="primary">FMR1NB</name>
</gene>
<evidence type="ECO:0000256" key="2">
    <source>
        <dbReference type="SAM" id="MobiDB-lite"/>
    </source>
</evidence>
<feature type="region of interest" description="Disordered" evidence="2">
    <location>
        <begin position="261"/>
        <end position="282"/>
    </location>
</feature>
<protein>
    <submittedName>
        <fullName evidence="5">FMR1 neighbor protein</fullName>
    </submittedName>
</protein>
<accession>A0ABM3WS36</accession>
<evidence type="ECO:0000313" key="5">
    <source>
        <dbReference type="RefSeq" id="XP_060039385.1"/>
    </source>
</evidence>
<feature type="compositionally biased region" description="Basic and acidic residues" evidence="2">
    <location>
        <begin position="262"/>
        <end position="282"/>
    </location>
</feature>
<dbReference type="GeneID" id="132535876"/>
<sequence length="282" mass="31721">MRIEGRPAWGRDRPWVVLRATRPKAIPLEEEEELILDPPALGSHPGGVHVWGRRGAFMAATPRRGWQASLRGSGSGGGLGPVTLQPLKRLGLLLLTFWGLLLVCFCLAAGFENSEYSGKLILWDDTNEQSLEHSSVWTTLQSFFFPKKCIIMDNQVGNTCGKRQEPNESECLSFKCCYSPFATSNFSCFAPRNDTPTQMLRLFGLSMFGMIILACLPIFCCSLWQRSKWANSLRRKGIRILKNYKRQRNSSRIYAGRFRKAKKDEKGLGNGKEEEAKALISP</sequence>
<keyword evidence="3" id="KW-0812">Transmembrane</keyword>
<dbReference type="SUPFAM" id="SSF57492">
    <property type="entry name" value="Trefoil"/>
    <property type="match status" value="1"/>
</dbReference>
<feature type="transmembrane region" description="Helical" evidence="3">
    <location>
        <begin position="202"/>
        <end position="224"/>
    </location>
</feature>
<keyword evidence="3" id="KW-1133">Transmembrane helix</keyword>
<dbReference type="InterPro" id="IPR044913">
    <property type="entry name" value="P_trefoil_dom_sf"/>
</dbReference>
<evidence type="ECO:0000256" key="1">
    <source>
        <dbReference type="ARBA" id="ARBA00023157"/>
    </source>
</evidence>
<keyword evidence="3" id="KW-0472">Membrane</keyword>
<dbReference type="PANTHER" id="PTHR37360:SF1">
    <property type="entry name" value="FMR1 NEIGHBOR PROTEIN"/>
    <property type="match status" value="1"/>
</dbReference>
<keyword evidence="4" id="KW-1185">Reference proteome</keyword>
<dbReference type="PANTHER" id="PTHR37360">
    <property type="entry name" value="FRAGILE X MENTAL RETARDATION 1 NEIGHBOR PROTEIN"/>
    <property type="match status" value="1"/>
</dbReference>
<name>A0ABM3WS36_ERIEU</name>
<keyword evidence="1" id="KW-1015">Disulfide bond</keyword>